<name>A0ABR8YH00_9MICC</name>
<keyword evidence="13" id="KW-1185">Reference proteome</keyword>
<dbReference type="InterPro" id="IPR018422">
    <property type="entry name" value="Cation/H_exchanger_CPA1"/>
</dbReference>
<feature type="transmembrane region" description="Helical" evidence="10">
    <location>
        <begin position="83"/>
        <end position="106"/>
    </location>
</feature>
<evidence type="ECO:0000256" key="6">
    <source>
        <dbReference type="ARBA" id="ARBA00023053"/>
    </source>
</evidence>
<keyword evidence="8 10" id="KW-0472">Membrane</keyword>
<comment type="subcellular location">
    <subcellularLocation>
        <location evidence="1 10">Cell membrane</location>
        <topology evidence="1 10">Multi-pass membrane protein</topology>
    </subcellularLocation>
</comment>
<dbReference type="PANTHER" id="PTHR10110:SF86">
    <property type="entry name" value="SODIUM_HYDROGEN EXCHANGER 7"/>
    <property type="match status" value="1"/>
</dbReference>
<dbReference type="InterPro" id="IPR004705">
    <property type="entry name" value="Cation/H_exchanger_CPA1_bac"/>
</dbReference>
<dbReference type="PANTHER" id="PTHR10110">
    <property type="entry name" value="SODIUM/HYDROGEN EXCHANGER"/>
    <property type="match status" value="1"/>
</dbReference>
<keyword evidence="6 10" id="KW-0915">Sodium</keyword>
<feature type="transmembrane region" description="Helical" evidence="10">
    <location>
        <begin position="54"/>
        <end position="71"/>
    </location>
</feature>
<dbReference type="NCBIfam" id="TIGR00831">
    <property type="entry name" value="a_cpa1"/>
    <property type="match status" value="1"/>
</dbReference>
<dbReference type="Pfam" id="PF00999">
    <property type="entry name" value="Na_H_Exchanger"/>
    <property type="match status" value="1"/>
</dbReference>
<sequence>MLGLELLVGLGIAILVCSLAAPYLRIGAPLLLLAWGVLLGFVPAFREVELPSEVVLLLFLPALLYWESLTTSLREIRTHQRRIILMSTVLVVLTAAGVAAAAHALGMPWGPAWVLGAAVAPTDATAVAALARILPHRSVTLLRAESLINDGTALVVYAVAVGIVAGDRDYTPLVVSGLLVLSYAGGIAAGFLVAWAGIRLRRRVDDALLSTVISFLTPFSAFLLAEEFGGSGVLAVVVCGLIMSQAGPRINSALARRQARAFWSFSTFLLNGALFALIGIELHAVVRILSGGEIALGLLWVAVVSAVILAIRFSFLFLTSFRVPLRSRATTRKLRQVSNRSWVVSGVAGFRGAVSLAAALGVPVLTAAGTPFPNRGMIIFVTAGVIVVTLTVQGPLLPLVARWARLPQDTAMEKERQLAEIRTTEDGLLAIPRLAAQLGTNGDVVDRITREHWHHLDVLRATGTGTGETQESPPAVMRHQQDSELRLALLGRKRTVLLQLRDDRVIDDRVLRLLELRLDVEELRLTRPDVEE</sequence>
<dbReference type="RefSeq" id="WP_191746445.1">
    <property type="nucleotide sequence ID" value="NZ_JACSQC010000003.1"/>
</dbReference>
<dbReference type="Gene3D" id="1.20.1530.20">
    <property type="match status" value="1"/>
</dbReference>
<dbReference type="Proteomes" id="UP000652763">
    <property type="component" value="Unassembled WGS sequence"/>
</dbReference>
<dbReference type="EMBL" id="JACSQC010000003">
    <property type="protein sequence ID" value="MBD8043490.1"/>
    <property type="molecule type" value="Genomic_DNA"/>
</dbReference>
<dbReference type="InterPro" id="IPR038770">
    <property type="entry name" value="Na+/solute_symporter_sf"/>
</dbReference>
<reference evidence="12 13" key="1">
    <citation type="submission" date="2020-08" db="EMBL/GenBank/DDBJ databases">
        <title>A Genomic Blueprint of the Chicken Gut Microbiome.</title>
        <authorList>
            <person name="Gilroy R."/>
            <person name="Ravi A."/>
            <person name="Getino M."/>
            <person name="Pursley I."/>
            <person name="Horton D.L."/>
            <person name="Alikhan N.-F."/>
            <person name="Baker D."/>
            <person name="Gharbi K."/>
            <person name="Hall N."/>
            <person name="Watson M."/>
            <person name="Adriaenssens E.M."/>
            <person name="Foster-Nyarko E."/>
            <person name="Jarju S."/>
            <person name="Secka A."/>
            <person name="Antonio M."/>
            <person name="Oren A."/>
            <person name="Chaudhuri R."/>
            <person name="La Ragione R.M."/>
            <person name="Hildebrand F."/>
            <person name="Pallen M.J."/>
        </authorList>
    </citation>
    <scope>NUCLEOTIDE SEQUENCE [LARGE SCALE GENOMIC DNA]</scope>
    <source>
        <strain evidence="12 13">Sa2BUA2</strain>
    </source>
</reference>
<keyword evidence="9 10" id="KW-0739">Sodium transport</keyword>
<evidence type="ECO:0000259" key="11">
    <source>
        <dbReference type="Pfam" id="PF00999"/>
    </source>
</evidence>
<accession>A0ABR8YH00</accession>
<feature type="transmembrane region" description="Helical" evidence="10">
    <location>
        <begin position="6"/>
        <end position="23"/>
    </location>
</feature>
<feature type="transmembrane region" description="Helical" evidence="10">
    <location>
        <begin position="112"/>
        <end position="135"/>
    </location>
</feature>
<feature type="transmembrane region" description="Helical" evidence="10">
    <location>
        <begin position="298"/>
        <end position="321"/>
    </location>
</feature>
<keyword evidence="5 10" id="KW-1133">Transmembrane helix</keyword>
<evidence type="ECO:0000256" key="2">
    <source>
        <dbReference type="ARBA" id="ARBA00022448"/>
    </source>
</evidence>
<evidence type="ECO:0000256" key="9">
    <source>
        <dbReference type="ARBA" id="ARBA00023201"/>
    </source>
</evidence>
<dbReference type="InterPro" id="IPR006153">
    <property type="entry name" value="Cation/H_exchanger_TM"/>
</dbReference>
<evidence type="ECO:0000256" key="10">
    <source>
        <dbReference type="RuleBase" id="RU366002"/>
    </source>
</evidence>
<evidence type="ECO:0000256" key="8">
    <source>
        <dbReference type="ARBA" id="ARBA00023136"/>
    </source>
</evidence>
<feature type="transmembrane region" description="Helical" evidence="10">
    <location>
        <begin position="172"/>
        <end position="195"/>
    </location>
</feature>
<feature type="transmembrane region" description="Helical" evidence="10">
    <location>
        <begin position="207"/>
        <end position="225"/>
    </location>
</feature>
<feature type="transmembrane region" description="Helical" evidence="10">
    <location>
        <begin position="262"/>
        <end position="286"/>
    </location>
</feature>
<keyword evidence="10" id="KW-0050">Antiport</keyword>
<feature type="transmembrane region" description="Helical" evidence="10">
    <location>
        <begin position="147"/>
        <end position="166"/>
    </location>
</feature>
<keyword evidence="7 10" id="KW-0406">Ion transport</keyword>
<comment type="caution">
    <text evidence="12">The sequence shown here is derived from an EMBL/GenBank/DDBJ whole genome shotgun (WGS) entry which is preliminary data.</text>
</comment>
<feature type="transmembrane region" description="Helical" evidence="10">
    <location>
        <begin position="231"/>
        <end position="250"/>
    </location>
</feature>
<evidence type="ECO:0000256" key="3">
    <source>
        <dbReference type="ARBA" id="ARBA00022475"/>
    </source>
</evidence>
<evidence type="ECO:0000256" key="4">
    <source>
        <dbReference type="ARBA" id="ARBA00022692"/>
    </source>
</evidence>
<organism evidence="12 13">
    <name type="scientific">Arthrobacter pullicola</name>
    <dbReference type="NCBI Taxonomy" id="2762224"/>
    <lineage>
        <taxon>Bacteria</taxon>
        <taxon>Bacillati</taxon>
        <taxon>Actinomycetota</taxon>
        <taxon>Actinomycetes</taxon>
        <taxon>Micrococcales</taxon>
        <taxon>Micrococcaceae</taxon>
        <taxon>Arthrobacter</taxon>
    </lineage>
</organism>
<feature type="transmembrane region" description="Helical" evidence="10">
    <location>
        <begin position="377"/>
        <end position="400"/>
    </location>
</feature>
<proteinExistence type="inferred from homology"/>
<keyword evidence="3 10" id="KW-1003">Cell membrane</keyword>
<keyword evidence="4 10" id="KW-0812">Transmembrane</keyword>
<evidence type="ECO:0000313" key="13">
    <source>
        <dbReference type="Proteomes" id="UP000652763"/>
    </source>
</evidence>
<gene>
    <name evidence="12" type="ORF">H9638_06660</name>
</gene>
<feature type="domain" description="Cation/H+ exchanger transmembrane" evidence="11">
    <location>
        <begin position="13"/>
        <end position="403"/>
    </location>
</feature>
<comment type="function">
    <text evidence="10">Na(+)/H(+) antiporter that extrudes sodium in exchange for external protons.</text>
</comment>
<protein>
    <submittedName>
        <fullName evidence="12">Na+/H+ antiporter</fullName>
    </submittedName>
</protein>
<evidence type="ECO:0000313" key="12">
    <source>
        <dbReference type="EMBL" id="MBD8043490.1"/>
    </source>
</evidence>
<evidence type="ECO:0000256" key="7">
    <source>
        <dbReference type="ARBA" id="ARBA00023065"/>
    </source>
</evidence>
<evidence type="ECO:0000256" key="5">
    <source>
        <dbReference type="ARBA" id="ARBA00022989"/>
    </source>
</evidence>
<feature type="transmembrane region" description="Helical" evidence="10">
    <location>
        <begin position="342"/>
        <end position="365"/>
    </location>
</feature>
<keyword evidence="2 10" id="KW-0813">Transport</keyword>
<comment type="similarity">
    <text evidence="10">Belongs to the monovalent cation:proton antiporter 1 (CPA1) transporter (TC 2.A.36) family.</text>
</comment>
<evidence type="ECO:0000256" key="1">
    <source>
        <dbReference type="ARBA" id="ARBA00004651"/>
    </source>
</evidence>